<dbReference type="Gene3D" id="1.10.260.40">
    <property type="entry name" value="lambda repressor-like DNA-binding domains"/>
    <property type="match status" value="1"/>
</dbReference>
<dbReference type="SUPFAM" id="SSF47413">
    <property type="entry name" value="lambda repressor-like DNA-binding domains"/>
    <property type="match status" value="1"/>
</dbReference>
<accession>A0A841CX14</accession>
<gene>
    <name evidence="1" type="ORF">FHS22_000092</name>
</gene>
<proteinExistence type="predicted"/>
<dbReference type="RefSeq" id="WP_184937293.1">
    <property type="nucleotide sequence ID" value="NZ_BAAAWZ010000001.1"/>
</dbReference>
<dbReference type="EMBL" id="JACHJJ010000001">
    <property type="protein sequence ID" value="MBB5960854.1"/>
    <property type="molecule type" value="Genomic_DNA"/>
</dbReference>
<dbReference type="CDD" id="cd00093">
    <property type="entry name" value="HTH_XRE"/>
    <property type="match status" value="1"/>
</dbReference>
<evidence type="ECO:0000313" key="1">
    <source>
        <dbReference type="EMBL" id="MBB5960854.1"/>
    </source>
</evidence>
<dbReference type="InterPro" id="IPR001387">
    <property type="entry name" value="Cro/C1-type_HTH"/>
</dbReference>
<dbReference type="Proteomes" id="UP000562352">
    <property type="component" value="Unassembled WGS sequence"/>
</dbReference>
<organism evidence="1 2">
    <name type="scientific">Planomonospora venezuelensis</name>
    <dbReference type="NCBI Taxonomy" id="1999"/>
    <lineage>
        <taxon>Bacteria</taxon>
        <taxon>Bacillati</taxon>
        <taxon>Actinomycetota</taxon>
        <taxon>Actinomycetes</taxon>
        <taxon>Streptosporangiales</taxon>
        <taxon>Streptosporangiaceae</taxon>
        <taxon>Planomonospora</taxon>
    </lineage>
</organism>
<name>A0A841CX14_PLAVE</name>
<sequence length="89" mass="10071">MKNIKVSPERFKQIRVEKGVSAYALARMIGSSSAQMWRIDSGRFTTSTLFLQRLVPVFGEEAVASLLVDDDQREHFLNACARLRGIQQV</sequence>
<protein>
    <submittedName>
        <fullName evidence="1">Transcriptional regulator with XRE-family HTH domain</fullName>
    </submittedName>
</protein>
<evidence type="ECO:0000313" key="2">
    <source>
        <dbReference type="Proteomes" id="UP000562352"/>
    </source>
</evidence>
<dbReference type="InterPro" id="IPR010982">
    <property type="entry name" value="Lambda_DNA-bd_dom_sf"/>
</dbReference>
<keyword evidence="2" id="KW-1185">Reference proteome</keyword>
<reference evidence="1 2" key="1">
    <citation type="submission" date="2020-08" db="EMBL/GenBank/DDBJ databases">
        <title>Genomic Encyclopedia of Type Strains, Phase III (KMG-III): the genomes of soil and plant-associated and newly described type strains.</title>
        <authorList>
            <person name="Whitman W."/>
        </authorList>
    </citation>
    <scope>NUCLEOTIDE SEQUENCE [LARGE SCALE GENOMIC DNA]</scope>
    <source>
        <strain evidence="1 2">CECT 3303</strain>
    </source>
</reference>
<comment type="caution">
    <text evidence="1">The sequence shown here is derived from an EMBL/GenBank/DDBJ whole genome shotgun (WGS) entry which is preliminary data.</text>
</comment>
<dbReference type="GO" id="GO:0003677">
    <property type="term" value="F:DNA binding"/>
    <property type="evidence" value="ECO:0007669"/>
    <property type="project" value="InterPro"/>
</dbReference>
<dbReference type="AlphaFoldDB" id="A0A841CX14"/>